<dbReference type="EMBL" id="JALPRF010000015">
    <property type="protein sequence ID" value="MCK8496032.1"/>
    <property type="molecule type" value="Genomic_DNA"/>
</dbReference>
<dbReference type="PANTHER" id="PTHR45982">
    <property type="entry name" value="REGULATOR OF CHROMOSOME CONDENSATION"/>
    <property type="match status" value="1"/>
</dbReference>
<dbReference type="SUPFAM" id="SSF50985">
    <property type="entry name" value="RCC1/BLIP-II"/>
    <property type="match status" value="1"/>
</dbReference>
<dbReference type="Gene3D" id="2.130.10.30">
    <property type="entry name" value="Regulator of chromosome condensation 1/beta-lactamase-inhibitor protein II"/>
    <property type="match status" value="2"/>
</dbReference>
<reference evidence="4 5" key="1">
    <citation type="submission" date="2022-04" db="EMBL/GenBank/DDBJ databases">
        <title>Spirosoma sp. strain RP8 genome sequencing and assembly.</title>
        <authorList>
            <person name="Jung Y."/>
        </authorList>
    </citation>
    <scope>NUCLEOTIDE SEQUENCE [LARGE SCALE GENOMIC DNA]</scope>
    <source>
        <strain evidence="4 5">RP8</strain>
    </source>
</reference>
<sequence length="562" mass="59945">MKTILQSLSWSLLLLGFLLIQCQKKSDSLIPKSSVTTPTKPSISGISIVSSVFDATTSTYTVTVPAGTDVRAISLSFELPSGATVKPASGSQQNFTNPVTYTVTAEDGSTKAYTVKMAIASAPSAIDKQITAFTFEDLNPVVSATINQATQIIEATVPSFVNITSLEPTITISPKAVVFPASKSRQNFTNPVSYTVTAENGSIQRYEVRVTKKIAVASIIQEVVAGGERSFFIKSDNSLWVAGWVRASGDENQLYNYRTAPTRIMDDIKTVSSGYLHTLFIKTDNSLWSTGSNEKGQLGDGATNLYTERSVPFKIMTDVKAVAAGWYHSLIIKMDNSLWVAGSNDKGELGDGSTYASRSVPIKIMDGVQAVAAGTAFSLILKADNTLWAMGDNQKIQFGDANLPAQITKPVQIASNVKAFAAGSKHILILKADNTLWAAGDNTFGQLMSGITKDGPFPFFQVMADVKAVAAGGSHAIALKTDNTLWAAGSLGRKASELNIQVNDYIPVKVATDVKAISAGGGHTLFIKTDNSVWSMGYNSYGQLANGFRTGYSTSPQRVTLP</sequence>
<dbReference type="Proteomes" id="UP001202180">
    <property type="component" value="Unassembled WGS sequence"/>
</dbReference>
<proteinExistence type="predicted"/>
<dbReference type="Gene3D" id="2.60.40.2340">
    <property type="match status" value="2"/>
</dbReference>
<dbReference type="PRINTS" id="PR00633">
    <property type="entry name" value="RCCNDNSATION"/>
</dbReference>
<feature type="domain" description="RCC1-like" evidence="3">
    <location>
        <begin position="266"/>
        <end position="560"/>
    </location>
</feature>
<comment type="caution">
    <text evidence="4">The sequence shown here is derived from an EMBL/GenBank/DDBJ whole genome shotgun (WGS) entry which is preliminary data.</text>
</comment>
<dbReference type="PANTHER" id="PTHR45982:SF1">
    <property type="entry name" value="REGULATOR OF CHROMOSOME CONDENSATION"/>
    <property type="match status" value="1"/>
</dbReference>
<dbReference type="RefSeq" id="WP_248480878.1">
    <property type="nucleotide sequence ID" value="NZ_JALPRF010000015.1"/>
</dbReference>
<evidence type="ECO:0000313" key="4">
    <source>
        <dbReference type="EMBL" id="MCK8496032.1"/>
    </source>
</evidence>
<dbReference type="InterPro" id="IPR058923">
    <property type="entry name" value="RCC1-like_dom"/>
</dbReference>
<evidence type="ECO:0000313" key="5">
    <source>
        <dbReference type="Proteomes" id="UP001202180"/>
    </source>
</evidence>
<dbReference type="InterPro" id="IPR000408">
    <property type="entry name" value="Reg_chr_condens"/>
</dbReference>
<keyword evidence="2" id="KW-0677">Repeat</keyword>
<organism evidence="4 5">
    <name type="scientific">Spirosoma liriopis</name>
    <dbReference type="NCBI Taxonomy" id="2937440"/>
    <lineage>
        <taxon>Bacteria</taxon>
        <taxon>Pseudomonadati</taxon>
        <taxon>Bacteroidota</taxon>
        <taxon>Cytophagia</taxon>
        <taxon>Cytophagales</taxon>
        <taxon>Cytophagaceae</taxon>
        <taxon>Spirosoma</taxon>
    </lineage>
</organism>
<dbReference type="PROSITE" id="PS50012">
    <property type="entry name" value="RCC1_3"/>
    <property type="match status" value="4"/>
</dbReference>
<keyword evidence="1" id="KW-0344">Guanine-nucleotide releasing factor</keyword>
<protein>
    <recommendedName>
        <fullName evidence="3">RCC1-like domain-containing protein</fullName>
    </recommendedName>
</protein>
<evidence type="ECO:0000256" key="2">
    <source>
        <dbReference type="ARBA" id="ARBA00022737"/>
    </source>
</evidence>
<dbReference type="InterPro" id="IPR051553">
    <property type="entry name" value="Ran_GTPase-activating"/>
</dbReference>
<accession>A0ABT0HV96</accession>
<name>A0ABT0HV96_9BACT</name>
<dbReference type="Pfam" id="PF25390">
    <property type="entry name" value="WD40_RLD"/>
    <property type="match status" value="1"/>
</dbReference>
<evidence type="ECO:0000259" key="3">
    <source>
        <dbReference type="Pfam" id="PF25390"/>
    </source>
</evidence>
<evidence type="ECO:0000256" key="1">
    <source>
        <dbReference type="ARBA" id="ARBA00022658"/>
    </source>
</evidence>
<gene>
    <name evidence="4" type="ORF">M0L20_29470</name>
</gene>
<keyword evidence="5" id="KW-1185">Reference proteome</keyword>
<dbReference type="InterPro" id="IPR009091">
    <property type="entry name" value="RCC1/BLIP-II"/>
</dbReference>